<comment type="caution">
    <text evidence="2">The sequence shown here is derived from an EMBL/GenBank/DDBJ whole genome shotgun (WGS) entry which is preliminary data.</text>
</comment>
<evidence type="ECO:0000313" key="2">
    <source>
        <dbReference type="EMBL" id="MBK8572078.1"/>
    </source>
</evidence>
<protein>
    <recommendedName>
        <fullName evidence="4">Cytochrome c7-like domain-containing protein</fullName>
    </recommendedName>
</protein>
<gene>
    <name evidence="2" type="ORF">IPN91_05395</name>
</gene>
<dbReference type="AlphaFoldDB" id="A0A936F1D0"/>
<feature type="chain" id="PRO_5037003599" description="Cytochrome c7-like domain-containing protein" evidence="1">
    <location>
        <begin position="30"/>
        <end position="223"/>
    </location>
</feature>
<organism evidence="2 3">
    <name type="scientific">Candidatus Geothrix odensensis</name>
    <dbReference type="NCBI Taxonomy" id="2954440"/>
    <lineage>
        <taxon>Bacteria</taxon>
        <taxon>Pseudomonadati</taxon>
        <taxon>Acidobacteriota</taxon>
        <taxon>Holophagae</taxon>
        <taxon>Holophagales</taxon>
        <taxon>Holophagaceae</taxon>
        <taxon>Geothrix</taxon>
    </lineage>
</organism>
<keyword evidence="1" id="KW-0732">Signal</keyword>
<evidence type="ECO:0008006" key="4">
    <source>
        <dbReference type="Google" id="ProtNLM"/>
    </source>
</evidence>
<proteinExistence type="predicted"/>
<evidence type="ECO:0000313" key="3">
    <source>
        <dbReference type="Proteomes" id="UP000709959"/>
    </source>
</evidence>
<evidence type="ECO:0000256" key="1">
    <source>
        <dbReference type="SAM" id="SignalP"/>
    </source>
</evidence>
<dbReference type="SUPFAM" id="SSF48695">
    <property type="entry name" value="Multiheme cytochromes"/>
    <property type="match status" value="1"/>
</dbReference>
<feature type="signal peptide" evidence="1">
    <location>
        <begin position="1"/>
        <end position="29"/>
    </location>
</feature>
<reference evidence="2 3" key="1">
    <citation type="submission" date="2020-10" db="EMBL/GenBank/DDBJ databases">
        <title>Connecting structure to function with the recovery of over 1000 high-quality activated sludge metagenome-assembled genomes encoding full-length rRNA genes using long-read sequencing.</title>
        <authorList>
            <person name="Singleton C.M."/>
            <person name="Petriglieri F."/>
            <person name="Kristensen J.M."/>
            <person name="Kirkegaard R.H."/>
            <person name="Michaelsen T.Y."/>
            <person name="Andersen M.H."/>
            <person name="Karst S.M."/>
            <person name="Dueholm M.S."/>
            <person name="Nielsen P.H."/>
            <person name="Albertsen M."/>
        </authorList>
    </citation>
    <scope>NUCLEOTIDE SEQUENCE [LARGE SCALE GENOMIC DNA]</scope>
    <source>
        <strain evidence="2">OdNE_18-Q3-R46-58_MAXAC.008</strain>
    </source>
</reference>
<sequence>MRNVKWMAGSCFAMALALLAWGCAGKAQKAVPFEEIKGQHPANWIQVHYASYIATPEQCQTCHGSTTDSALAGGISKVSCFTCHTGGVNHPAGWAAPAQHGLAAKQAPSANPIAMVGFSHCAKCHGATYAGGVANSCKACHTKAPHPDKPWTGTTATLTNHIFTDQANVPECFKCHAAGANSTVHPLTTPPAGTAPGCLNDTMCHSTTISSPAGIRILPTTAP</sequence>
<name>A0A936F1D0_9BACT</name>
<dbReference type="Gene3D" id="3.90.10.10">
    <property type="entry name" value="Cytochrome C3"/>
    <property type="match status" value="1"/>
</dbReference>
<dbReference type="InterPro" id="IPR036280">
    <property type="entry name" value="Multihaem_cyt_sf"/>
</dbReference>
<dbReference type="EMBL" id="JADKCH010000003">
    <property type="protein sequence ID" value="MBK8572078.1"/>
    <property type="molecule type" value="Genomic_DNA"/>
</dbReference>
<dbReference type="Proteomes" id="UP000709959">
    <property type="component" value="Unassembled WGS sequence"/>
</dbReference>
<accession>A0A936F1D0</accession>